<evidence type="ECO:0000313" key="4">
    <source>
        <dbReference type="Proteomes" id="UP001596270"/>
    </source>
</evidence>
<dbReference type="InterPro" id="IPR006860">
    <property type="entry name" value="FecR"/>
</dbReference>
<dbReference type="SMART" id="SM00257">
    <property type="entry name" value="LysM"/>
    <property type="match status" value="1"/>
</dbReference>
<dbReference type="InterPro" id="IPR018392">
    <property type="entry name" value="LysM"/>
</dbReference>
<dbReference type="Proteomes" id="UP001596270">
    <property type="component" value="Unassembled WGS sequence"/>
</dbReference>
<evidence type="ECO:0000259" key="2">
    <source>
        <dbReference type="PROSITE" id="PS51782"/>
    </source>
</evidence>
<dbReference type="PANTHER" id="PTHR38731">
    <property type="entry name" value="LIPL45-RELATED LIPOPROTEIN-RELATED"/>
    <property type="match status" value="1"/>
</dbReference>
<accession>A0ABW1U4J9</accession>
<sequence length="482" mass="51396">MYCLIARNSQQKRPVAIQAIALAAIFLIATTAVQAQTQARPSEPSLPYTVKSSDKLIRLSREMLVSTQAWNEVAKYNQLKDPDLIFPGQKLDIPLRYLKSKPSTGKVISAEGEVTLGGNSAQPGAAIGDGSQLKTGANSSAVIELGDGSRVKILPNSLAEVVTNRDYALRDASASGSTNWFSGLMRLSAGALETLASKTAKRATPLQIETPTSLVGVRGTEFRVAYDDPVSRSARTEVVEGKVRADNPAQHSGADLPTGTGALVNPLEKEVKVVVLLPAPDLANIPTEVLKPLGGWAMPVLDGAVAYRVQVSSDEKFDKIVRDLKVAGNSADLASLANGNWFARVRGIDPAGLEGFDAVKLIAVRDGQWRVSYSSMSLMNGQAVLSWIGQQSNGQPMTGGSYSALVARDEALTQVVANAEREVPGRGPRLELGDLKPGVYFIRLRSKPAQGGATDSEIYRFEIPANWGKSVFDQTSSLQAVK</sequence>
<feature type="signal peptide" evidence="1">
    <location>
        <begin position="1"/>
        <end position="35"/>
    </location>
</feature>
<keyword evidence="4" id="KW-1185">Reference proteome</keyword>
<feature type="domain" description="LysM" evidence="2">
    <location>
        <begin position="46"/>
        <end position="93"/>
    </location>
</feature>
<dbReference type="InterPro" id="IPR013783">
    <property type="entry name" value="Ig-like_fold"/>
</dbReference>
<organism evidence="3 4">
    <name type="scientific">Polaromonas aquatica</name>
    <dbReference type="NCBI Taxonomy" id="332657"/>
    <lineage>
        <taxon>Bacteria</taxon>
        <taxon>Pseudomonadati</taxon>
        <taxon>Pseudomonadota</taxon>
        <taxon>Betaproteobacteria</taxon>
        <taxon>Burkholderiales</taxon>
        <taxon>Comamonadaceae</taxon>
        <taxon>Polaromonas</taxon>
    </lineage>
</organism>
<proteinExistence type="predicted"/>
<reference evidence="4" key="1">
    <citation type="journal article" date="2019" name="Int. J. Syst. Evol. Microbiol.">
        <title>The Global Catalogue of Microorganisms (GCM) 10K type strain sequencing project: providing services to taxonomists for standard genome sequencing and annotation.</title>
        <authorList>
            <consortium name="The Broad Institute Genomics Platform"/>
            <consortium name="The Broad Institute Genome Sequencing Center for Infectious Disease"/>
            <person name="Wu L."/>
            <person name="Ma J."/>
        </authorList>
    </citation>
    <scope>NUCLEOTIDE SEQUENCE [LARGE SCALE GENOMIC DNA]</scope>
    <source>
        <strain evidence="4">CCUG 39402</strain>
    </source>
</reference>
<protein>
    <submittedName>
        <fullName evidence="3">FecR domain-containing protein</fullName>
    </submittedName>
</protein>
<dbReference type="Gene3D" id="2.60.120.1440">
    <property type="match status" value="1"/>
</dbReference>
<feature type="chain" id="PRO_5046911382" evidence="1">
    <location>
        <begin position="36"/>
        <end position="482"/>
    </location>
</feature>
<dbReference type="PROSITE" id="PS51782">
    <property type="entry name" value="LYSM"/>
    <property type="match status" value="1"/>
</dbReference>
<evidence type="ECO:0000256" key="1">
    <source>
        <dbReference type="SAM" id="SignalP"/>
    </source>
</evidence>
<dbReference type="Gene3D" id="3.10.350.10">
    <property type="entry name" value="LysM domain"/>
    <property type="match status" value="1"/>
</dbReference>
<name>A0ABW1U4J9_9BURK</name>
<dbReference type="SUPFAM" id="SSF54106">
    <property type="entry name" value="LysM domain"/>
    <property type="match status" value="1"/>
</dbReference>
<comment type="caution">
    <text evidence="3">The sequence shown here is derived from an EMBL/GenBank/DDBJ whole genome shotgun (WGS) entry which is preliminary data.</text>
</comment>
<dbReference type="RefSeq" id="WP_371439887.1">
    <property type="nucleotide sequence ID" value="NZ_JBHSRS010000084.1"/>
</dbReference>
<dbReference type="InterPro" id="IPR036779">
    <property type="entry name" value="LysM_dom_sf"/>
</dbReference>
<keyword evidence="1" id="KW-0732">Signal</keyword>
<dbReference type="EMBL" id="JBHSRS010000084">
    <property type="protein sequence ID" value="MFC6284128.1"/>
    <property type="molecule type" value="Genomic_DNA"/>
</dbReference>
<gene>
    <name evidence="3" type="ORF">ACFQND_23120</name>
</gene>
<dbReference type="Pfam" id="PF04773">
    <property type="entry name" value="FecR"/>
    <property type="match status" value="1"/>
</dbReference>
<evidence type="ECO:0000313" key="3">
    <source>
        <dbReference type="EMBL" id="MFC6284128.1"/>
    </source>
</evidence>
<dbReference type="Gene3D" id="2.60.40.10">
    <property type="entry name" value="Immunoglobulins"/>
    <property type="match status" value="1"/>
</dbReference>
<dbReference type="Pfam" id="PF01476">
    <property type="entry name" value="LysM"/>
    <property type="match status" value="1"/>
</dbReference>